<keyword evidence="2 5" id="KW-0349">Heme</keyword>
<evidence type="ECO:0000256" key="4">
    <source>
        <dbReference type="ARBA" id="ARBA00023004"/>
    </source>
</evidence>
<dbReference type="GO" id="GO:0005506">
    <property type="term" value="F:iron ion binding"/>
    <property type="evidence" value="ECO:0007669"/>
    <property type="project" value="InterPro"/>
</dbReference>
<protein>
    <submittedName>
        <fullName evidence="6">Uncharacterized protein</fullName>
    </submittedName>
</protein>
<evidence type="ECO:0000256" key="1">
    <source>
        <dbReference type="ARBA" id="ARBA00001971"/>
    </source>
</evidence>
<dbReference type="SMR" id="A0A4U9F4A9"/>
<dbReference type="EMBL" id="CAAKMV010000135">
    <property type="protein sequence ID" value="VIO58804.1"/>
    <property type="molecule type" value="Genomic_DNA"/>
</dbReference>
<dbReference type="GO" id="GO:0020037">
    <property type="term" value="F:heme binding"/>
    <property type="evidence" value="ECO:0007669"/>
    <property type="project" value="InterPro"/>
</dbReference>
<dbReference type="InterPro" id="IPR008183">
    <property type="entry name" value="Aldose_1/G6P_1-epimerase"/>
</dbReference>
<dbReference type="InterPro" id="IPR017972">
    <property type="entry name" value="Cyt_P450_CS"/>
</dbReference>
<dbReference type="InterPro" id="IPR001128">
    <property type="entry name" value="Cyt_P450"/>
</dbReference>
<reference evidence="6" key="1">
    <citation type="submission" date="2019-04" db="EMBL/GenBank/DDBJ databases">
        <authorList>
            <person name="Melise S."/>
            <person name="Noan J."/>
            <person name="Okalmin O."/>
        </authorList>
    </citation>
    <scope>NUCLEOTIDE SEQUENCE</scope>
    <source>
        <strain evidence="6">FN9</strain>
    </source>
</reference>
<dbReference type="CDD" id="cd11069">
    <property type="entry name" value="CYP_FUM15-like"/>
    <property type="match status" value="1"/>
</dbReference>
<dbReference type="Gene3D" id="2.70.98.10">
    <property type="match status" value="1"/>
</dbReference>
<dbReference type="Pfam" id="PF01263">
    <property type="entry name" value="Aldose_epim"/>
    <property type="match status" value="1"/>
</dbReference>
<dbReference type="PRINTS" id="PR00463">
    <property type="entry name" value="EP450I"/>
</dbReference>
<evidence type="ECO:0000256" key="3">
    <source>
        <dbReference type="ARBA" id="ARBA00022723"/>
    </source>
</evidence>
<dbReference type="PRINTS" id="PR00385">
    <property type="entry name" value="P450"/>
</dbReference>
<dbReference type="Pfam" id="PF00067">
    <property type="entry name" value="p450"/>
    <property type="match status" value="1"/>
</dbReference>
<dbReference type="InterPro" id="IPR011013">
    <property type="entry name" value="Gal_mutarotase_sf_dom"/>
</dbReference>
<evidence type="ECO:0000256" key="5">
    <source>
        <dbReference type="PIRSR" id="PIRSR602401-1"/>
    </source>
</evidence>
<dbReference type="Gene3D" id="1.10.630.10">
    <property type="entry name" value="Cytochrome P450"/>
    <property type="match status" value="1"/>
</dbReference>
<dbReference type="AlphaFoldDB" id="A0A4U9F4A9"/>
<comment type="cofactor">
    <cofactor evidence="1 5">
        <name>heme</name>
        <dbReference type="ChEBI" id="CHEBI:30413"/>
    </cofactor>
</comment>
<accession>A0A4U9F4A9</accession>
<dbReference type="GO" id="GO:0030246">
    <property type="term" value="F:carbohydrate binding"/>
    <property type="evidence" value="ECO:0007669"/>
    <property type="project" value="InterPro"/>
</dbReference>
<dbReference type="InterPro" id="IPR036396">
    <property type="entry name" value="Cyt_P450_sf"/>
</dbReference>
<dbReference type="GO" id="GO:0004497">
    <property type="term" value="F:monooxygenase activity"/>
    <property type="evidence" value="ECO:0007669"/>
    <property type="project" value="InterPro"/>
</dbReference>
<dbReference type="InterPro" id="IPR050121">
    <property type="entry name" value="Cytochrome_P450_monoxygenase"/>
</dbReference>
<dbReference type="SUPFAM" id="SSF48264">
    <property type="entry name" value="Cytochrome P450"/>
    <property type="match status" value="1"/>
</dbReference>
<dbReference type="GO" id="GO:0016853">
    <property type="term" value="F:isomerase activity"/>
    <property type="evidence" value="ECO:0007669"/>
    <property type="project" value="InterPro"/>
</dbReference>
<dbReference type="PANTHER" id="PTHR24305:SF227">
    <property type="entry name" value="P450, PUTATIVE (EUROFUNG)-RELATED"/>
    <property type="match status" value="1"/>
</dbReference>
<keyword evidence="3 5" id="KW-0479">Metal-binding</keyword>
<dbReference type="GO" id="GO:0016705">
    <property type="term" value="F:oxidoreductase activity, acting on paired donors, with incorporation or reduction of molecular oxygen"/>
    <property type="evidence" value="ECO:0007669"/>
    <property type="project" value="InterPro"/>
</dbReference>
<gene>
    <name evidence="6" type="ORF">FUG_LOCUS318477</name>
</gene>
<feature type="binding site" description="axial binding residue" evidence="5">
    <location>
        <position position="494"/>
    </location>
    <ligand>
        <name>heme</name>
        <dbReference type="ChEBI" id="CHEBI:30413"/>
    </ligand>
    <ligandPart>
        <name>Fe</name>
        <dbReference type="ChEBI" id="CHEBI:18248"/>
    </ligandPart>
</feature>
<sequence length="945" mass="105805">MSVIGLWLVTVTATLSLFVWQLIFLLSIPKSIVVCLIAESLFFVAWFFYWTVIYPRYLTPFRHLPTPASRSILTGNQNGLFTENSWDVARRVSQTVPNSGLIRYYVALSNERILVTNTRALSDVLTNHSHDFGKSNLAKFALKRLTGNGLGFLEGNEHKVHRKNLMPAFTRKHVKELTPIFWDKAMEMVKGMEAEVRCGKDTSTQGTGIVEIHDWATRATLDIIGTAGFGYDFGTLHNPSNEIGQQYKKMFLEPSTAFNWLELLGNYIDFRFLMTLPVKKNRDLTAGSNFMREIAKKVIRERRHELFQRMTSQAGNMKNTKKDIITTALASDCFTDDQLVDHVMAFLVAGHESTATAFEWAMYELGHRPEMQKRVRDEVRTYLPSPSAGGVKNITFESVPYLQAICNEVLRLYPFLPFATRVAEKDTWVADQFVPKGTIVAYAAHISNRDSELWSGPALDAFDPERWMEPGKESSGGANSNYAMLTFSAGPKSCIGEAWTRAELPCLVGAMVGSFEIELVEGKQADGTVYPTVDFKMGKVLKSRDGVFVRLRRLEDWIATLSVSAIAAIKSAWTRGSPFAAATALYPTNEEGKYVIQAEGIRMEFTNYGGAVTNLWLNNSRGEEVDIVLGLDHARDYEDYPKNPYLNGAIGRYAGFMRGGRFDMDGESYQVATNAHNGSSTFNGGDRGWGRSILDIGSHTENSITFVLFDRSWNGFPGTAASCLTHTVTPYEWRVAFGVTPTKKPGPINMSQQAFFNLDGFKKKNLTGSVPVSDKTVRDHKLHLPLSGLRFETDALGLSTGDILGNPRGSEYDFWSASRRIGDVLEKPGAYDTIFQLGRSQPWNKEDVPAAILSSPESGISMKLYSDQEALHVHTWSQKEFPLKLKKGQGQGMVPQHGGISFEMQDWPDGLNHPEWRRESKTIWGMDGLYTAFSSYRFSVDKTEP</sequence>
<dbReference type="GO" id="GO:0005975">
    <property type="term" value="P:carbohydrate metabolic process"/>
    <property type="evidence" value="ECO:0007669"/>
    <property type="project" value="InterPro"/>
</dbReference>
<dbReference type="SUPFAM" id="SSF74650">
    <property type="entry name" value="Galactose mutarotase-like"/>
    <property type="match status" value="1"/>
</dbReference>
<keyword evidence="4 5" id="KW-0408">Iron</keyword>
<evidence type="ECO:0000313" key="6">
    <source>
        <dbReference type="EMBL" id="VIO58804.1"/>
    </source>
</evidence>
<dbReference type="InterPro" id="IPR002401">
    <property type="entry name" value="Cyt_P450_E_grp-I"/>
</dbReference>
<dbReference type="PANTHER" id="PTHR24305">
    <property type="entry name" value="CYTOCHROME P450"/>
    <property type="match status" value="1"/>
</dbReference>
<dbReference type="InterPro" id="IPR014718">
    <property type="entry name" value="GH-type_carb-bd"/>
</dbReference>
<evidence type="ECO:0000256" key="2">
    <source>
        <dbReference type="ARBA" id="ARBA00022617"/>
    </source>
</evidence>
<proteinExistence type="predicted"/>
<name>A0A4U9F4A9_GIBZA</name>
<organism evidence="6">
    <name type="scientific">Gibberella zeae</name>
    <name type="common">Wheat head blight fungus</name>
    <name type="synonym">Fusarium graminearum</name>
    <dbReference type="NCBI Taxonomy" id="5518"/>
    <lineage>
        <taxon>Eukaryota</taxon>
        <taxon>Fungi</taxon>
        <taxon>Dikarya</taxon>
        <taxon>Ascomycota</taxon>
        <taxon>Pezizomycotina</taxon>
        <taxon>Sordariomycetes</taxon>
        <taxon>Hypocreomycetidae</taxon>
        <taxon>Hypocreales</taxon>
        <taxon>Nectriaceae</taxon>
        <taxon>Fusarium</taxon>
    </lineage>
</organism>
<dbReference type="PROSITE" id="PS00086">
    <property type="entry name" value="CYTOCHROME_P450"/>
    <property type="match status" value="1"/>
</dbReference>